<dbReference type="PRINTS" id="PR01415">
    <property type="entry name" value="ANKYRIN"/>
</dbReference>
<dbReference type="SUPFAM" id="SSF48403">
    <property type="entry name" value="Ankyrin repeat"/>
    <property type="match status" value="1"/>
</dbReference>
<comment type="caution">
    <text evidence="5">The sequence shown here is derived from an EMBL/GenBank/DDBJ whole genome shotgun (WGS) entry which is preliminary data.</text>
</comment>
<dbReference type="Pfam" id="PF20720">
    <property type="entry name" value="nSTAND3"/>
    <property type="match status" value="1"/>
</dbReference>
<feature type="repeat" description="ANK" evidence="3">
    <location>
        <begin position="578"/>
        <end position="605"/>
    </location>
</feature>
<dbReference type="InterPro" id="IPR027417">
    <property type="entry name" value="P-loop_NTPase"/>
</dbReference>
<feature type="repeat" description="ANK" evidence="3">
    <location>
        <begin position="512"/>
        <end position="544"/>
    </location>
</feature>
<reference evidence="5" key="1">
    <citation type="submission" date="2018-11" db="EMBL/GenBank/DDBJ databases">
        <authorList>
            <person name="Alioto T."/>
            <person name="Alioto T."/>
        </authorList>
    </citation>
    <scope>NUCLEOTIDE SEQUENCE</scope>
</reference>
<evidence type="ECO:0000256" key="2">
    <source>
        <dbReference type="ARBA" id="ARBA00023043"/>
    </source>
</evidence>
<dbReference type="EMBL" id="UYJE01004548">
    <property type="protein sequence ID" value="VDI28919.1"/>
    <property type="molecule type" value="Genomic_DNA"/>
</dbReference>
<dbReference type="OrthoDB" id="539213at2759"/>
<dbReference type="Pfam" id="PF12796">
    <property type="entry name" value="Ank_2"/>
    <property type="match status" value="2"/>
</dbReference>
<accession>A0A8B6E5G8</accession>
<feature type="repeat" description="ANK" evidence="3">
    <location>
        <begin position="479"/>
        <end position="511"/>
    </location>
</feature>
<dbReference type="InterPro" id="IPR036770">
    <property type="entry name" value="Ankyrin_rpt-contain_sf"/>
</dbReference>
<keyword evidence="6" id="KW-1185">Reference proteome</keyword>
<evidence type="ECO:0000256" key="3">
    <source>
        <dbReference type="PROSITE-ProRule" id="PRU00023"/>
    </source>
</evidence>
<dbReference type="Proteomes" id="UP000596742">
    <property type="component" value="Unassembled WGS sequence"/>
</dbReference>
<dbReference type="PANTHER" id="PTHR24171:SF9">
    <property type="entry name" value="ANKYRIN REPEAT DOMAIN-CONTAINING PROTEIN 39"/>
    <property type="match status" value="1"/>
</dbReference>
<dbReference type="SUPFAM" id="SSF52540">
    <property type="entry name" value="P-loop containing nucleoside triphosphate hydrolases"/>
    <property type="match status" value="1"/>
</dbReference>
<dbReference type="InterPro" id="IPR049050">
    <property type="entry name" value="nSTAND3"/>
</dbReference>
<evidence type="ECO:0000259" key="4">
    <source>
        <dbReference type="Pfam" id="PF20720"/>
    </source>
</evidence>
<dbReference type="AlphaFoldDB" id="A0A8B6E5G8"/>
<dbReference type="PROSITE" id="PS50297">
    <property type="entry name" value="ANK_REP_REGION"/>
    <property type="match status" value="5"/>
</dbReference>
<evidence type="ECO:0000256" key="1">
    <source>
        <dbReference type="ARBA" id="ARBA00022737"/>
    </source>
</evidence>
<protein>
    <recommendedName>
        <fullName evidence="4">Novel STAND NTPase 3 domain-containing protein</fullName>
    </recommendedName>
</protein>
<feature type="repeat" description="ANK" evidence="3">
    <location>
        <begin position="545"/>
        <end position="577"/>
    </location>
</feature>
<dbReference type="Pfam" id="PF00023">
    <property type="entry name" value="Ank"/>
    <property type="match status" value="1"/>
</dbReference>
<dbReference type="PANTHER" id="PTHR24171">
    <property type="entry name" value="ANKYRIN REPEAT DOMAIN-CONTAINING PROTEIN 39-RELATED"/>
    <property type="match status" value="1"/>
</dbReference>
<feature type="repeat" description="ANK" evidence="3">
    <location>
        <begin position="446"/>
        <end position="478"/>
    </location>
</feature>
<keyword evidence="1" id="KW-0677">Repeat</keyword>
<dbReference type="PROSITE" id="PS50088">
    <property type="entry name" value="ANK_REPEAT"/>
    <property type="match status" value="5"/>
</dbReference>
<proteinExistence type="predicted"/>
<dbReference type="Gene3D" id="1.25.40.20">
    <property type="entry name" value="Ankyrin repeat-containing domain"/>
    <property type="match status" value="2"/>
</dbReference>
<keyword evidence="2 3" id="KW-0040">ANK repeat</keyword>
<dbReference type="InterPro" id="IPR002110">
    <property type="entry name" value="Ankyrin_rpt"/>
</dbReference>
<evidence type="ECO:0000313" key="5">
    <source>
        <dbReference type="EMBL" id="VDI28919.1"/>
    </source>
</evidence>
<evidence type="ECO:0000313" key="6">
    <source>
        <dbReference type="Proteomes" id="UP000596742"/>
    </source>
</evidence>
<name>A0A8B6E5G8_MYTGA</name>
<feature type="domain" description="Novel STAND NTPase 3" evidence="4">
    <location>
        <begin position="15"/>
        <end position="160"/>
    </location>
</feature>
<gene>
    <name evidence="5" type="ORF">MGAL_10B031878</name>
</gene>
<organism evidence="5 6">
    <name type="scientific">Mytilus galloprovincialis</name>
    <name type="common">Mediterranean mussel</name>
    <dbReference type="NCBI Taxonomy" id="29158"/>
    <lineage>
        <taxon>Eukaryota</taxon>
        <taxon>Metazoa</taxon>
        <taxon>Spiralia</taxon>
        <taxon>Lophotrochozoa</taxon>
        <taxon>Mollusca</taxon>
        <taxon>Bivalvia</taxon>
        <taxon>Autobranchia</taxon>
        <taxon>Pteriomorphia</taxon>
        <taxon>Mytilida</taxon>
        <taxon>Mytiloidea</taxon>
        <taxon>Mytilidae</taxon>
        <taxon>Mytilinae</taxon>
        <taxon>Mytilus</taxon>
    </lineage>
</organism>
<dbReference type="SMART" id="SM00248">
    <property type="entry name" value="ANK"/>
    <property type="match status" value="5"/>
</dbReference>
<sequence>MDNQIKDWKRGDQMFVSTRASDRVMECIQVNSCVTLTGPAGVGKSFIASHAALVLQTEGYNIIPVYSPTDIRDYYQPEKKTVFIVDDICGNFTVNQHQIEDWEQLLPVIYRIVEDKCCKIIVACRLQVYKDVKFNILAPFKSCECNLISDKLLLTAKEKNDMADMYMGTKSKNLNLIVVKRCAFFPLLCYLYHENNDIKLNVNEFFGQPFVVYKNELDNLTIRGTEGKCKICSLALCVIFNNRLNENWFHGKVTDQQRPIIEDTCDACGLNRSTAKAELKEALDTLEGTFICKRYGIYSTIHDKLFDFLAHYFGQKMVECLLEHGNSYLIHERFVWQKSTDDIEFKIEISDHYLESYLKRLIKDWTAGMVTVVLGGQYMKDASFREQLLQYLQQLDKSQQITLANTKDSMIQQDTNRSGDYPLIRACEHGYTVEVENPNVNKRSLEGSSPVHVASQNGHTDIVRFLIEANADIDLCDINWGSPLFIASCKGHTDTVRLLLERNANVNICDKYSRSPLYAASKLGHTDIVRFILARNGNVDLCDNYSCSPLYIATYFGHTDIVRLLLEKNTNLDKCSCGGSSPLYVASQKGNSDIVTLLINANVDLCDNIWGSPLYIASLNGPTEL</sequence>